<evidence type="ECO:0000256" key="7">
    <source>
        <dbReference type="SAM" id="Phobius"/>
    </source>
</evidence>
<evidence type="ECO:0000313" key="8">
    <source>
        <dbReference type="EMBL" id="CAA9228297.1"/>
    </source>
</evidence>
<keyword evidence="5 7" id="KW-0472">Membrane</keyword>
<keyword evidence="3 6" id="KW-0812">Transmembrane</keyword>
<evidence type="ECO:0000256" key="6">
    <source>
        <dbReference type="RuleBase" id="RU000477"/>
    </source>
</evidence>
<keyword evidence="4 7" id="KW-1133">Transmembrane helix</keyword>
<dbReference type="Pfam" id="PF00230">
    <property type="entry name" value="MIP"/>
    <property type="match status" value="1"/>
</dbReference>
<dbReference type="InterPro" id="IPR023271">
    <property type="entry name" value="Aquaporin-like"/>
</dbReference>
<comment type="subcellular location">
    <subcellularLocation>
        <location evidence="1">Membrane</location>
        <topology evidence="1">Multi-pass membrane protein</topology>
    </subcellularLocation>
</comment>
<dbReference type="InterPro" id="IPR022357">
    <property type="entry name" value="MIP_CS"/>
</dbReference>
<dbReference type="Gene3D" id="1.20.1080.10">
    <property type="entry name" value="Glycerol uptake facilitator protein"/>
    <property type="match status" value="1"/>
</dbReference>
<name>A0A6J4HQI2_9PROT</name>
<dbReference type="EMBL" id="CADCTG010000105">
    <property type="protein sequence ID" value="CAA9228297.1"/>
    <property type="molecule type" value="Genomic_DNA"/>
</dbReference>
<feature type="transmembrane region" description="Helical" evidence="7">
    <location>
        <begin position="9"/>
        <end position="30"/>
    </location>
</feature>
<keyword evidence="2 6" id="KW-0813">Transport</keyword>
<dbReference type="AlphaFoldDB" id="A0A6J4HQI2"/>
<comment type="similarity">
    <text evidence="6">Belongs to the MIP/aquaporin (TC 1.A.8) family.</text>
</comment>
<evidence type="ECO:0000256" key="3">
    <source>
        <dbReference type="ARBA" id="ARBA00022692"/>
    </source>
</evidence>
<evidence type="ECO:0000256" key="5">
    <source>
        <dbReference type="ARBA" id="ARBA00023136"/>
    </source>
</evidence>
<reference evidence="8" key="1">
    <citation type="submission" date="2020-02" db="EMBL/GenBank/DDBJ databases">
        <authorList>
            <person name="Meier V. D."/>
        </authorList>
    </citation>
    <scope>NUCLEOTIDE SEQUENCE</scope>
    <source>
        <strain evidence="8">AVDCRST_MAG08</strain>
    </source>
</reference>
<feature type="transmembrane region" description="Helical" evidence="7">
    <location>
        <begin position="42"/>
        <end position="61"/>
    </location>
</feature>
<proteinExistence type="inferred from homology"/>
<dbReference type="PANTHER" id="PTHR45724">
    <property type="entry name" value="AQUAPORIN NIP2-1"/>
    <property type="match status" value="1"/>
</dbReference>
<dbReference type="PANTHER" id="PTHR45724:SF13">
    <property type="entry name" value="AQUAPORIN NIP1-1-RELATED"/>
    <property type="match status" value="1"/>
</dbReference>
<organism evidence="8">
    <name type="scientific">uncultured Acetobacteraceae bacterium</name>
    <dbReference type="NCBI Taxonomy" id="169975"/>
    <lineage>
        <taxon>Bacteria</taxon>
        <taxon>Pseudomonadati</taxon>
        <taxon>Pseudomonadota</taxon>
        <taxon>Alphaproteobacteria</taxon>
        <taxon>Acetobacterales</taxon>
        <taxon>Acetobacteraceae</taxon>
        <taxon>environmental samples</taxon>
    </lineage>
</organism>
<dbReference type="InterPro" id="IPR000425">
    <property type="entry name" value="MIP"/>
</dbReference>
<sequence length="237" mass="24107">MTDRLPQRLVAEAIGTGLLLAAVVGSGIMAERLAGGNAGVALLANTLATAGALAALILTFGPVSGAHFNPAVTVALAWREALPWRVVPGYLAAQLVGAVLGVWLAHLMFELPVVQASTRVRTGFGQWAGEFTATFALLSVVWGCVRHHPHATPHAVACVIAGAYWFTSSTSFANPAVTAARALSDTFAGVRPADVPAFVAAQALGAAAATALSAWFAADRPVVAPSLAPPEARGAGE</sequence>
<dbReference type="PROSITE" id="PS00221">
    <property type="entry name" value="MIP"/>
    <property type="match status" value="1"/>
</dbReference>
<evidence type="ECO:0000256" key="2">
    <source>
        <dbReference type="ARBA" id="ARBA00022448"/>
    </source>
</evidence>
<gene>
    <name evidence="8" type="ORF">AVDCRST_MAG08-972</name>
</gene>
<feature type="transmembrane region" description="Helical" evidence="7">
    <location>
        <begin position="124"/>
        <end position="145"/>
    </location>
</feature>
<dbReference type="SUPFAM" id="SSF81338">
    <property type="entry name" value="Aquaporin-like"/>
    <property type="match status" value="1"/>
</dbReference>
<evidence type="ECO:0000256" key="4">
    <source>
        <dbReference type="ARBA" id="ARBA00022989"/>
    </source>
</evidence>
<dbReference type="GO" id="GO:0016020">
    <property type="term" value="C:membrane"/>
    <property type="evidence" value="ECO:0007669"/>
    <property type="project" value="UniProtKB-SubCell"/>
</dbReference>
<dbReference type="InterPro" id="IPR034294">
    <property type="entry name" value="Aquaporin_transptr"/>
</dbReference>
<dbReference type="PRINTS" id="PR00783">
    <property type="entry name" value="MINTRINSICP"/>
</dbReference>
<feature type="transmembrane region" description="Helical" evidence="7">
    <location>
        <begin position="82"/>
        <end position="104"/>
    </location>
</feature>
<dbReference type="GO" id="GO:0015267">
    <property type="term" value="F:channel activity"/>
    <property type="evidence" value="ECO:0007669"/>
    <property type="project" value="InterPro"/>
</dbReference>
<evidence type="ECO:0000256" key="1">
    <source>
        <dbReference type="ARBA" id="ARBA00004141"/>
    </source>
</evidence>
<protein>
    <submittedName>
        <fullName evidence="8">Aquaporin Z</fullName>
    </submittedName>
</protein>
<accession>A0A6J4HQI2</accession>